<accession>A0ABP9AX73</accession>
<dbReference type="Pfam" id="PF20410">
    <property type="entry name" value="X-Tfes_XVIPCD"/>
    <property type="match status" value="1"/>
</dbReference>
<feature type="region of interest" description="Disordered" evidence="1">
    <location>
        <begin position="517"/>
        <end position="536"/>
    </location>
</feature>
<evidence type="ECO:0000313" key="5">
    <source>
        <dbReference type="Proteomes" id="UP001499959"/>
    </source>
</evidence>
<organism evidence="4 5">
    <name type="scientific">Lysobacter hankyongensis</name>
    <dbReference type="NCBI Taxonomy" id="1176535"/>
    <lineage>
        <taxon>Bacteria</taxon>
        <taxon>Pseudomonadati</taxon>
        <taxon>Pseudomonadota</taxon>
        <taxon>Gammaproteobacteria</taxon>
        <taxon>Lysobacterales</taxon>
        <taxon>Lysobacteraceae</taxon>
        <taxon>Lysobacter</taxon>
    </lineage>
</organism>
<protein>
    <submittedName>
        <fullName evidence="4">Uncharacterized protein</fullName>
    </submittedName>
</protein>
<feature type="compositionally biased region" description="Basic and acidic residues" evidence="1">
    <location>
        <begin position="373"/>
        <end position="401"/>
    </location>
</feature>
<dbReference type="EMBL" id="BAABJE010000002">
    <property type="protein sequence ID" value="GAA4786309.1"/>
    <property type="molecule type" value="Genomic_DNA"/>
</dbReference>
<keyword evidence="5" id="KW-1185">Reference proteome</keyword>
<dbReference type="Proteomes" id="UP001499959">
    <property type="component" value="Unassembled WGS sequence"/>
</dbReference>
<sequence>MPTDDVELLSGYTVKIAHTDDLQPTQHGEGYDNQWKQTKGRTGLSFYDSTVDYMRNEWVEIPGNMRSVEGTIEDKKLLLFFDERTRTWNSAEALDVDHKQPWLEHFHELEGWSKSDAMLCYNDVDNLRMVSATYNRARTSADKILDAHTADSPEWRDWVEKKMRFDVDKDYPAYDVATDGTTRNKKTTEAEWTQGVDREGLNFDSGIKKVWFQHALKEAYAGEVTIPDPDHPDDRSRDHSVQLFRCGATDQYVTMGGIDIDHKVTFAEKLGDMLEQNRLQREQAELLGLDPVPPITKAQVLDLYNDPENLRLVSRSANSSHEWEVGLDGQLYDPVFDDYEYATEEPKPVVEDDDEAPIQYEDDAPQVNLKKRGRDDPLAPKPSQDDDHAPEPVTKREKPVDDPSAIDPREAALLNLQGRDFDMYQKIVGEIGKLDPTETGPLTDKQRENLAMSLVSYARQGGLNQVDHVVTFNETGRHPILFAVQGPLEEDTGKVWLPIDRFKHQPMEVTAQLLADHPSPVKEEPQHLRTTNPQHL</sequence>
<dbReference type="InterPro" id="IPR026835">
    <property type="entry name" value="YqcG_C"/>
</dbReference>
<feature type="region of interest" description="Disordered" evidence="1">
    <location>
        <begin position="345"/>
        <end position="406"/>
    </location>
</feature>
<name>A0ABP9AX73_9GAMM</name>
<feature type="domain" description="X-Tfes XVIPCD" evidence="3">
    <location>
        <begin position="419"/>
        <end position="491"/>
    </location>
</feature>
<evidence type="ECO:0000313" key="4">
    <source>
        <dbReference type="EMBL" id="GAA4786309.1"/>
    </source>
</evidence>
<feature type="compositionally biased region" description="Acidic residues" evidence="1">
    <location>
        <begin position="351"/>
        <end position="364"/>
    </location>
</feature>
<gene>
    <name evidence="4" type="ORF">GCM10023307_08830</name>
</gene>
<proteinExistence type="predicted"/>
<feature type="domain" description="Toxin YqcG C-terminal" evidence="2">
    <location>
        <begin position="293"/>
        <end position="324"/>
    </location>
</feature>
<dbReference type="RefSeq" id="WP_345302091.1">
    <property type="nucleotide sequence ID" value="NZ_BAABJE010000002.1"/>
</dbReference>
<evidence type="ECO:0000256" key="1">
    <source>
        <dbReference type="SAM" id="MobiDB-lite"/>
    </source>
</evidence>
<dbReference type="Pfam" id="PF14410">
    <property type="entry name" value="GH-E"/>
    <property type="match status" value="1"/>
</dbReference>
<reference evidence="5" key="1">
    <citation type="journal article" date="2019" name="Int. J. Syst. Evol. Microbiol.">
        <title>The Global Catalogue of Microorganisms (GCM) 10K type strain sequencing project: providing services to taxonomists for standard genome sequencing and annotation.</title>
        <authorList>
            <consortium name="The Broad Institute Genomics Platform"/>
            <consortium name="The Broad Institute Genome Sequencing Center for Infectious Disease"/>
            <person name="Wu L."/>
            <person name="Ma J."/>
        </authorList>
    </citation>
    <scope>NUCLEOTIDE SEQUENCE [LARGE SCALE GENOMIC DNA]</scope>
    <source>
        <strain evidence="5">JCM 18204</strain>
    </source>
</reference>
<evidence type="ECO:0000259" key="2">
    <source>
        <dbReference type="Pfam" id="PF14410"/>
    </source>
</evidence>
<dbReference type="InterPro" id="IPR046519">
    <property type="entry name" value="X-Tfes_XVIPCD"/>
</dbReference>
<comment type="caution">
    <text evidence="4">The sequence shown here is derived from an EMBL/GenBank/DDBJ whole genome shotgun (WGS) entry which is preliminary data.</text>
</comment>
<evidence type="ECO:0000259" key="3">
    <source>
        <dbReference type="Pfam" id="PF20410"/>
    </source>
</evidence>